<reference evidence="13" key="1">
    <citation type="submission" date="2022-11" db="EMBL/GenBank/DDBJ databases">
        <title>Robbsia betulipollinis sp. nov., isolated from pollen of birch (Betula pendula).</title>
        <authorList>
            <person name="Shi H."/>
            <person name="Ambika Manirajan B."/>
            <person name="Ratering S."/>
            <person name="Geissler-Plaum R."/>
            <person name="Schnell S."/>
        </authorList>
    </citation>
    <scope>NUCLEOTIDE SEQUENCE</scope>
    <source>
        <strain evidence="13">Bb-Pol-6</strain>
    </source>
</reference>
<comment type="pathway">
    <text evidence="2">Purine metabolism; urate degradation.</text>
</comment>
<dbReference type="PROSITE" id="PS51257">
    <property type="entry name" value="PROKAR_LIPOPROTEIN"/>
    <property type="match status" value="1"/>
</dbReference>
<proteinExistence type="inferred from homology"/>
<keyword evidence="6" id="KW-0560">Oxidoreductase</keyword>
<dbReference type="PANTHER" id="PTHR13789:SF318">
    <property type="entry name" value="GERANYLGERANYL DIPHOSPHATE REDUCTASE"/>
    <property type="match status" value="1"/>
</dbReference>
<keyword evidence="4" id="KW-0659">Purine metabolism</keyword>
<evidence type="ECO:0000256" key="7">
    <source>
        <dbReference type="ARBA" id="ARBA00023033"/>
    </source>
</evidence>
<dbReference type="PANTHER" id="PTHR13789">
    <property type="entry name" value="MONOOXYGENASE"/>
    <property type="match status" value="1"/>
</dbReference>
<evidence type="ECO:0000256" key="11">
    <source>
        <dbReference type="ARBA" id="ARBA00047521"/>
    </source>
</evidence>
<dbReference type="InterPro" id="IPR002938">
    <property type="entry name" value="FAD-bd"/>
</dbReference>
<dbReference type="SUPFAM" id="SSF51905">
    <property type="entry name" value="FAD/NAD(P)-binding domain"/>
    <property type="match status" value="1"/>
</dbReference>
<evidence type="ECO:0000256" key="4">
    <source>
        <dbReference type="ARBA" id="ARBA00022631"/>
    </source>
</evidence>
<dbReference type="EC" id="1.14.13.113" evidence="9"/>
<dbReference type="Gene3D" id="3.50.50.60">
    <property type="entry name" value="FAD/NAD(P)-binding domain"/>
    <property type="match status" value="1"/>
</dbReference>
<comment type="cofactor">
    <cofactor evidence="1">
        <name>FAD</name>
        <dbReference type="ChEBI" id="CHEBI:57692"/>
    </cofactor>
</comment>
<keyword evidence="14" id="KW-1185">Reference proteome</keyword>
<comment type="similarity">
    <text evidence="8">Belongs to the FAD-dependent urate hydroxylase family.</text>
</comment>
<dbReference type="PRINTS" id="PR00420">
    <property type="entry name" value="RNGMNOXGNASE"/>
</dbReference>
<name>A0ABT3ZGX1_9BURK</name>
<evidence type="ECO:0000256" key="8">
    <source>
        <dbReference type="ARBA" id="ARBA00035121"/>
    </source>
</evidence>
<gene>
    <name evidence="13" type="primary">hpxO</name>
    <name evidence="13" type="ORF">OVY01_00635</name>
</gene>
<organism evidence="13 14">
    <name type="scientific">Robbsia betulipollinis</name>
    <dbReference type="NCBI Taxonomy" id="2981849"/>
    <lineage>
        <taxon>Bacteria</taxon>
        <taxon>Pseudomonadati</taxon>
        <taxon>Pseudomonadota</taxon>
        <taxon>Betaproteobacteria</taxon>
        <taxon>Burkholderiales</taxon>
        <taxon>Burkholderiaceae</taxon>
        <taxon>Robbsia</taxon>
    </lineage>
</organism>
<evidence type="ECO:0000256" key="1">
    <source>
        <dbReference type="ARBA" id="ARBA00001974"/>
    </source>
</evidence>
<keyword evidence="5" id="KW-0274">FAD</keyword>
<evidence type="ECO:0000256" key="3">
    <source>
        <dbReference type="ARBA" id="ARBA00022630"/>
    </source>
</evidence>
<sequence length="392" mass="41280">MKPLEVIVVGAGMGGLSCALALQRQGHSVRVYERTAELRPVGAAISIWPNGVKILRALGLGAAIDAAAGQMTRMSYRDRDGALLTAFSLQPLYERAGEIARPIARTALQRILLDAVAAVAPVRLGTACSGFTQRADGVTVAFADGSEDRADLLVVADGSRSRLRDAVVGRAVPRTYCGYVNWNGRVPVAPELGAADEWTQFVGDGQRLSLMPMGNGQFYFFFDVPLAQDRIDAAPAQGTGYRDELAAHFAGWAAPVQQLIARLDPDTVARVAIHDTAPLDSLVNGRIALLGDAAHAMSPDLGQGGCQAIEDSWVLGEQLAASDGDVRAALAGYDAARAARVASIVTRARARARVIHGQDPASTAAWYAELAQEDGEAIIAGLYKTVSGGPLR</sequence>
<comment type="caution">
    <text evidence="13">The sequence shown here is derived from an EMBL/GenBank/DDBJ whole genome shotgun (WGS) entry which is preliminary data.</text>
</comment>
<dbReference type="InterPro" id="IPR050493">
    <property type="entry name" value="FAD-dep_Monooxygenase_BioMet"/>
</dbReference>
<dbReference type="RefSeq" id="WP_267844888.1">
    <property type="nucleotide sequence ID" value="NZ_JAPMXC010000001.1"/>
</dbReference>
<comment type="catalytic activity">
    <reaction evidence="11">
        <text>urate + NADH + O2 + H(+) = 5-hydroxyisourate + NAD(+) + H2O</text>
        <dbReference type="Rhea" id="RHEA:27329"/>
        <dbReference type="ChEBI" id="CHEBI:15377"/>
        <dbReference type="ChEBI" id="CHEBI:15378"/>
        <dbReference type="ChEBI" id="CHEBI:15379"/>
        <dbReference type="ChEBI" id="CHEBI:17775"/>
        <dbReference type="ChEBI" id="CHEBI:18072"/>
        <dbReference type="ChEBI" id="CHEBI:57540"/>
        <dbReference type="ChEBI" id="CHEBI:57945"/>
        <dbReference type="EC" id="1.14.13.113"/>
    </reaction>
</comment>
<accession>A0ABT3ZGX1</accession>
<evidence type="ECO:0000313" key="14">
    <source>
        <dbReference type="Proteomes" id="UP001082899"/>
    </source>
</evidence>
<dbReference type="Proteomes" id="UP001082899">
    <property type="component" value="Unassembled WGS sequence"/>
</dbReference>
<evidence type="ECO:0000256" key="10">
    <source>
        <dbReference type="ARBA" id="ARBA00035262"/>
    </source>
</evidence>
<evidence type="ECO:0000256" key="5">
    <source>
        <dbReference type="ARBA" id="ARBA00022827"/>
    </source>
</evidence>
<dbReference type="EMBL" id="JAPMXC010000001">
    <property type="protein sequence ID" value="MCY0385769.1"/>
    <property type="molecule type" value="Genomic_DNA"/>
</dbReference>
<protein>
    <recommendedName>
        <fullName evidence="10">FAD-dependent urate hydroxylase</fullName>
        <ecNumber evidence="9">1.14.13.113</ecNumber>
    </recommendedName>
</protein>
<dbReference type="InterPro" id="IPR036188">
    <property type="entry name" value="FAD/NAD-bd_sf"/>
</dbReference>
<feature type="domain" description="FAD-binding" evidence="12">
    <location>
        <begin position="5"/>
        <end position="347"/>
    </location>
</feature>
<evidence type="ECO:0000256" key="9">
    <source>
        <dbReference type="ARBA" id="ARBA00035128"/>
    </source>
</evidence>
<evidence type="ECO:0000259" key="12">
    <source>
        <dbReference type="Pfam" id="PF01494"/>
    </source>
</evidence>
<dbReference type="NCBIfam" id="NF033623">
    <property type="entry name" value="urate_HpxO"/>
    <property type="match status" value="1"/>
</dbReference>
<keyword evidence="3" id="KW-0285">Flavoprotein</keyword>
<evidence type="ECO:0000313" key="13">
    <source>
        <dbReference type="EMBL" id="MCY0385769.1"/>
    </source>
</evidence>
<dbReference type="InterPro" id="IPR047712">
    <property type="entry name" value="HpxO"/>
</dbReference>
<evidence type="ECO:0000256" key="6">
    <source>
        <dbReference type="ARBA" id="ARBA00023002"/>
    </source>
</evidence>
<evidence type="ECO:0000256" key="2">
    <source>
        <dbReference type="ARBA" id="ARBA00004705"/>
    </source>
</evidence>
<dbReference type="Pfam" id="PF01494">
    <property type="entry name" value="FAD_binding_3"/>
    <property type="match status" value="1"/>
</dbReference>
<keyword evidence="7" id="KW-0503">Monooxygenase</keyword>